<organism evidence="1 2">
    <name type="scientific">Svornostia abyssi</name>
    <dbReference type="NCBI Taxonomy" id="2898438"/>
    <lineage>
        <taxon>Bacteria</taxon>
        <taxon>Bacillati</taxon>
        <taxon>Actinomycetota</taxon>
        <taxon>Thermoleophilia</taxon>
        <taxon>Solirubrobacterales</taxon>
        <taxon>Baekduiaceae</taxon>
        <taxon>Svornostia</taxon>
    </lineage>
</organism>
<sequence>MGVQELIWDCGYWSAGSEEFRDYRDCFGKDGITPRKKVSATVAHRDHIHIGMTKAGAMGRTSFWARG</sequence>
<gene>
    <name evidence="1" type="ORF">LRS13_11075</name>
</gene>
<proteinExistence type="predicted"/>
<dbReference type="Proteomes" id="UP001058860">
    <property type="component" value="Chromosome"/>
</dbReference>
<protein>
    <submittedName>
        <fullName evidence="1">Uncharacterized protein</fullName>
    </submittedName>
</protein>
<keyword evidence="2" id="KW-1185">Reference proteome</keyword>
<dbReference type="RefSeq" id="WP_353866457.1">
    <property type="nucleotide sequence ID" value="NZ_CP088295.1"/>
</dbReference>
<dbReference type="EMBL" id="CP088295">
    <property type="protein sequence ID" value="UUY06026.1"/>
    <property type="molecule type" value="Genomic_DNA"/>
</dbReference>
<evidence type="ECO:0000313" key="2">
    <source>
        <dbReference type="Proteomes" id="UP001058860"/>
    </source>
</evidence>
<reference evidence="2" key="1">
    <citation type="submission" date="2021-11" db="EMBL/GenBank/DDBJ databases">
        <title>Cultivation dependent microbiological survey of springs from the worlds oldest radium mine currently devoted to the extraction of radon-saturated water.</title>
        <authorList>
            <person name="Kapinusova G."/>
            <person name="Smrhova T."/>
            <person name="Strejcek M."/>
            <person name="Suman J."/>
            <person name="Jani K."/>
            <person name="Pajer P."/>
            <person name="Uhlik O."/>
        </authorList>
    </citation>
    <scope>NUCLEOTIDE SEQUENCE [LARGE SCALE GENOMIC DNA]</scope>
    <source>
        <strain evidence="2">J379</strain>
    </source>
</reference>
<accession>A0ABY5PN20</accession>
<evidence type="ECO:0000313" key="1">
    <source>
        <dbReference type="EMBL" id="UUY06026.1"/>
    </source>
</evidence>
<name>A0ABY5PN20_9ACTN</name>